<keyword evidence="1" id="KW-1133">Transmembrane helix</keyword>
<keyword evidence="1" id="KW-0812">Transmembrane</keyword>
<accession>A0A1B8XS88</accession>
<evidence type="ECO:0000313" key="2">
    <source>
        <dbReference type="EMBL" id="OCA13524.1"/>
    </source>
</evidence>
<organism evidence="2">
    <name type="scientific">Xenopus tropicalis</name>
    <name type="common">Western clawed frog</name>
    <name type="synonym">Silurana tropicalis</name>
    <dbReference type="NCBI Taxonomy" id="8364"/>
    <lineage>
        <taxon>Eukaryota</taxon>
        <taxon>Metazoa</taxon>
        <taxon>Chordata</taxon>
        <taxon>Craniata</taxon>
        <taxon>Vertebrata</taxon>
        <taxon>Euteleostomi</taxon>
        <taxon>Amphibia</taxon>
        <taxon>Batrachia</taxon>
        <taxon>Anura</taxon>
        <taxon>Pipoidea</taxon>
        <taxon>Pipidae</taxon>
        <taxon>Xenopodinae</taxon>
        <taxon>Xenopus</taxon>
        <taxon>Silurana</taxon>
    </lineage>
</organism>
<proteinExistence type="predicted"/>
<dbReference type="EMBL" id="KV466450">
    <property type="protein sequence ID" value="OCA13524.1"/>
    <property type="molecule type" value="Genomic_DNA"/>
</dbReference>
<name>A0A1B8XS88_XENTR</name>
<reference evidence="2" key="3">
    <citation type="submission" date="2016-05" db="EMBL/GenBank/DDBJ databases">
        <title>WGS assembly of Xenopus tropicalis.</title>
        <authorList>
            <person name="Sessions A."/>
            <person name="Jenkins J."/>
            <person name="Mitros T."/>
            <person name="Lyons J.T."/>
            <person name="Dichmann D.S."/>
            <person name="Robert J."/>
            <person name="Harland R.M."/>
            <person name="Rokhsar D.S."/>
        </authorList>
    </citation>
    <scope>NUCLEOTIDE SEQUENCE</scope>
    <source>
        <strain evidence="2">Nigerian</strain>
    </source>
</reference>
<feature type="transmembrane region" description="Helical" evidence="1">
    <location>
        <begin position="64"/>
        <end position="85"/>
    </location>
</feature>
<reference evidence="2" key="1">
    <citation type="submission" date="2009-11" db="EMBL/GenBank/DDBJ databases">
        <authorList>
            <consortium name="US DOE Joint Genome Institute (JGI-PGF)"/>
            <person name="Ottilar R."/>
            <person name="Schmutz J."/>
            <person name="Salamov A."/>
            <person name="Cheng J.F."/>
            <person name="Lucas S."/>
            <person name="Pitluck S."/>
            <person name="Gundlach H."/>
            <person name="Guo Y."/>
            <person name="Haberer G."/>
            <person name="Nasrallah J."/>
            <person name="Mayer K.F.X."/>
            <person name="van de Peer Y."/>
            <person name="Weigel D."/>
            <person name="Grigoriev I.V."/>
        </authorList>
    </citation>
    <scope>NUCLEOTIDE SEQUENCE</scope>
    <source>
        <strain evidence="2">Nigerian</strain>
    </source>
</reference>
<evidence type="ECO:0000313" key="4">
    <source>
        <dbReference type="EMBL" id="OCA13671.1"/>
    </source>
</evidence>
<sequence length="88" mass="10685">MIIQNTIHCCLPQRSLAEVPHSFPRVPSQTRKHHCIRSTQFSREYNQINQFYYFNYIMNYDQCLFSLIGYYLVAARLSWFFTILVKRQ</sequence>
<dbReference type="AlphaFoldDB" id="A0A1B8XS88"/>
<evidence type="ECO:0000313" key="3">
    <source>
        <dbReference type="EMBL" id="OCA13654.1"/>
    </source>
</evidence>
<gene>
    <name evidence="4" type="ORF">XENTR_v90029960mg</name>
    <name evidence="3" type="ORF">XENTR_v90030023mg</name>
    <name evidence="2" type="ORF">XENTR_v90030728mg</name>
</gene>
<keyword evidence="1" id="KW-0472">Membrane</keyword>
<reference evidence="2" key="2">
    <citation type="journal article" date="2010" name="Science">
        <title>The genome of the Western clawed frog Xenopus tropicalis.</title>
        <authorList>
            <person name="Hellsten U."/>
            <person name="Harland R.M."/>
            <person name="Gilchrist M.J."/>
            <person name="Hendrix D."/>
            <person name="Jurka J."/>
            <person name="Kapitonov V."/>
            <person name="Ovcharenko I."/>
            <person name="Putnam N.H."/>
            <person name="Shu S."/>
            <person name="Taher L."/>
            <person name="Blitz I.L."/>
            <person name="Blumberg B."/>
            <person name="Dichmann D.S."/>
            <person name="Dubchak I."/>
            <person name="Amaya E."/>
            <person name="Detter J.C."/>
            <person name="Fletcher R."/>
            <person name="Gerhard D.S."/>
            <person name="Goodstein D."/>
            <person name="Graves T."/>
            <person name="Grigoriev I.V."/>
            <person name="Grimwood J."/>
            <person name="Kawashima T."/>
            <person name="Lindquist E."/>
            <person name="Lucas S.M."/>
            <person name="Mead P.E."/>
            <person name="Mitros T."/>
            <person name="Ogino H."/>
            <person name="Ohta Y."/>
            <person name="Poliakov A.V."/>
            <person name="Pollet N."/>
            <person name="Robert J."/>
            <person name="Salamov A."/>
            <person name="Sater A.K."/>
            <person name="Schmutz J."/>
            <person name="Terry A."/>
            <person name="Vize P.D."/>
            <person name="Warren W.C."/>
            <person name="Wells D."/>
            <person name="Wills A."/>
            <person name="Wilson R.K."/>
            <person name="Zimmerman L.B."/>
            <person name="Zorn A.M."/>
            <person name="Grainger R."/>
            <person name="Grammer T."/>
            <person name="Khokha M.K."/>
            <person name="Richardson P.M."/>
            <person name="Rokhsar D.S."/>
        </authorList>
    </citation>
    <scope>NUCLEOTIDE SEQUENCE [LARGE SCALE GENOMIC DNA]</scope>
    <source>
        <strain evidence="2">Nigerian</strain>
    </source>
</reference>
<dbReference type="EMBL" id="KV465062">
    <property type="protein sequence ID" value="OCA13671.1"/>
    <property type="molecule type" value="Genomic_DNA"/>
</dbReference>
<dbReference type="EMBL" id="KV465227">
    <property type="protein sequence ID" value="OCA13654.1"/>
    <property type="molecule type" value="Genomic_DNA"/>
</dbReference>
<evidence type="ECO:0000256" key="1">
    <source>
        <dbReference type="SAM" id="Phobius"/>
    </source>
</evidence>
<protein>
    <submittedName>
        <fullName evidence="2">Uncharacterized protein</fullName>
    </submittedName>
</protein>